<accession>A0A914QY12</accession>
<name>A0A914QY12_9BILA</name>
<evidence type="ECO:0000313" key="2">
    <source>
        <dbReference type="WBParaSite" id="PDA_v2.g3965.t1"/>
    </source>
</evidence>
<dbReference type="Proteomes" id="UP000887578">
    <property type="component" value="Unplaced"/>
</dbReference>
<keyword evidence="1" id="KW-1185">Reference proteome</keyword>
<sequence>MSTIKECMLRKAAMLVAINQSYSTNDTFKKVEEITDDVIPDLAGLQEYGAVCWKKAYRMFLAQPPSCLTKDIVCRKKNKAV</sequence>
<organism evidence="1 2">
    <name type="scientific">Panagrolaimus davidi</name>
    <dbReference type="NCBI Taxonomy" id="227884"/>
    <lineage>
        <taxon>Eukaryota</taxon>
        <taxon>Metazoa</taxon>
        <taxon>Ecdysozoa</taxon>
        <taxon>Nematoda</taxon>
        <taxon>Chromadorea</taxon>
        <taxon>Rhabditida</taxon>
        <taxon>Tylenchina</taxon>
        <taxon>Panagrolaimomorpha</taxon>
        <taxon>Panagrolaimoidea</taxon>
        <taxon>Panagrolaimidae</taxon>
        <taxon>Panagrolaimus</taxon>
    </lineage>
</organism>
<evidence type="ECO:0000313" key="1">
    <source>
        <dbReference type="Proteomes" id="UP000887578"/>
    </source>
</evidence>
<proteinExistence type="predicted"/>
<reference evidence="2" key="1">
    <citation type="submission" date="2022-11" db="UniProtKB">
        <authorList>
            <consortium name="WormBaseParasite"/>
        </authorList>
    </citation>
    <scope>IDENTIFICATION</scope>
</reference>
<dbReference type="WBParaSite" id="PDA_v2.g3965.t1">
    <property type="protein sequence ID" value="PDA_v2.g3965.t1"/>
    <property type="gene ID" value="PDA_v2.g3965"/>
</dbReference>
<protein>
    <submittedName>
        <fullName evidence="2">Uncharacterized protein</fullName>
    </submittedName>
</protein>
<dbReference type="AlphaFoldDB" id="A0A914QY12"/>